<protein>
    <submittedName>
        <fullName evidence="2">Uncharacterized protein</fullName>
    </submittedName>
</protein>
<gene>
    <name evidence="2" type="ORF">THAOC_09187</name>
</gene>
<feature type="compositionally biased region" description="Basic and acidic residues" evidence="1">
    <location>
        <begin position="111"/>
        <end position="127"/>
    </location>
</feature>
<keyword evidence="3" id="KW-1185">Reference proteome</keyword>
<feature type="non-terminal residue" evidence="2">
    <location>
        <position position="1"/>
    </location>
</feature>
<dbReference type="EMBL" id="AGNL01009915">
    <property type="protein sequence ID" value="EJK69544.1"/>
    <property type="molecule type" value="Genomic_DNA"/>
</dbReference>
<feature type="region of interest" description="Disordered" evidence="1">
    <location>
        <begin position="1"/>
        <end position="23"/>
    </location>
</feature>
<feature type="compositionally biased region" description="Basic and acidic residues" evidence="1">
    <location>
        <begin position="66"/>
        <end position="76"/>
    </location>
</feature>
<evidence type="ECO:0000256" key="1">
    <source>
        <dbReference type="SAM" id="MobiDB-lite"/>
    </source>
</evidence>
<evidence type="ECO:0000313" key="2">
    <source>
        <dbReference type="EMBL" id="EJK69544.1"/>
    </source>
</evidence>
<reference evidence="2 3" key="1">
    <citation type="journal article" date="2012" name="Genome Biol.">
        <title>Genome and low-iron response of an oceanic diatom adapted to chronic iron limitation.</title>
        <authorList>
            <person name="Lommer M."/>
            <person name="Specht M."/>
            <person name="Roy A.S."/>
            <person name="Kraemer L."/>
            <person name="Andreson R."/>
            <person name="Gutowska M.A."/>
            <person name="Wolf J."/>
            <person name="Bergner S.V."/>
            <person name="Schilhabel M.B."/>
            <person name="Klostermeier U.C."/>
            <person name="Beiko R.G."/>
            <person name="Rosenstiel P."/>
            <person name="Hippler M."/>
            <person name="Laroche J."/>
        </authorList>
    </citation>
    <scope>NUCLEOTIDE SEQUENCE [LARGE SCALE GENOMIC DNA]</scope>
    <source>
        <strain evidence="2 3">CCMP1005</strain>
    </source>
</reference>
<dbReference type="Proteomes" id="UP000266841">
    <property type="component" value="Unassembled WGS sequence"/>
</dbReference>
<comment type="caution">
    <text evidence="2">The sequence shown here is derived from an EMBL/GenBank/DDBJ whole genome shotgun (WGS) entry which is preliminary data.</text>
</comment>
<evidence type="ECO:0000313" key="3">
    <source>
        <dbReference type="Proteomes" id="UP000266841"/>
    </source>
</evidence>
<sequence>TKQSSSSKYTRGHGDATVNDKSSSRIAGSVAVPFVEGARGSRALGQYLGSLGVGNCGNGGARHRWNRDELRGDGHCRPCPSAECGRPAGSATSGSSSSRAMYSESSTQNLGDRDQTQQINETKKKDDGFDEDEIQVRPSSPPPAHGSDRPVLASYNPTKASEEMYEESLEEHSRTASKIRAANARGAMEADAERSAAAAAEREPRWIQYETSAAVKVANMNAEYKSRSKDEGLTMEDRLAAMALENSRKAPASDGEGGTEDSINPYKQSVDSVGYKVGEYSFEDDYETAEYETSQYKSVYD</sequence>
<feature type="compositionally biased region" description="Low complexity" evidence="1">
    <location>
        <begin position="88"/>
        <end position="106"/>
    </location>
</feature>
<feature type="region of interest" description="Disordered" evidence="1">
    <location>
        <begin position="52"/>
        <end position="187"/>
    </location>
</feature>
<feature type="region of interest" description="Disordered" evidence="1">
    <location>
        <begin position="247"/>
        <end position="269"/>
    </location>
</feature>
<dbReference type="AlphaFoldDB" id="K0SX68"/>
<name>K0SX68_THAOC</name>
<accession>K0SX68</accession>
<proteinExistence type="predicted"/>
<organism evidence="2 3">
    <name type="scientific">Thalassiosira oceanica</name>
    <name type="common">Marine diatom</name>
    <dbReference type="NCBI Taxonomy" id="159749"/>
    <lineage>
        <taxon>Eukaryota</taxon>
        <taxon>Sar</taxon>
        <taxon>Stramenopiles</taxon>
        <taxon>Ochrophyta</taxon>
        <taxon>Bacillariophyta</taxon>
        <taxon>Coscinodiscophyceae</taxon>
        <taxon>Thalassiosirophycidae</taxon>
        <taxon>Thalassiosirales</taxon>
        <taxon>Thalassiosiraceae</taxon>
        <taxon>Thalassiosira</taxon>
    </lineage>
</organism>
<dbReference type="eggNOG" id="ENOG502TAZY">
    <property type="taxonomic scope" value="Eukaryota"/>
</dbReference>